<comment type="caution">
    <text evidence="1">The sequence shown here is derived from an EMBL/GenBank/DDBJ whole genome shotgun (WGS) entry which is preliminary data.</text>
</comment>
<gene>
    <name evidence="1" type="ORF">GCM10011398_25330</name>
</gene>
<organism evidence="1 2">
    <name type="scientific">Virgibacillus oceani</name>
    <dbReference type="NCBI Taxonomy" id="1479511"/>
    <lineage>
        <taxon>Bacteria</taxon>
        <taxon>Bacillati</taxon>
        <taxon>Bacillota</taxon>
        <taxon>Bacilli</taxon>
        <taxon>Bacillales</taxon>
        <taxon>Bacillaceae</taxon>
        <taxon>Virgibacillus</taxon>
    </lineage>
</organism>
<reference evidence="1" key="1">
    <citation type="journal article" date="2014" name="Int. J. Syst. Evol. Microbiol.">
        <title>Complete genome sequence of Corynebacterium casei LMG S-19264T (=DSM 44701T), isolated from a smear-ripened cheese.</title>
        <authorList>
            <consortium name="US DOE Joint Genome Institute (JGI-PGF)"/>
            <person name="Walter F."/>
            <person name="Albersmeier A."/>
            <person name="Kalinowski J."/>
            <person name="Ruckert C."/>
        </authorList>
    </citation>
    <scope>NUCLEOTIDE SEQUENCE</scope>
    <source>
        <strain evidence="1">CGMCC 1.12754</strain>
    </source>
</reference>
<dbReference type="InterPro" id="IPR038765">
    <property type="entry name" value="Papain-like_cys_pep_sf"/>
</dbReference>
<keyword evidence="2" id="KW-1185">Reference proteome</keyword>
<accession>A0A917M5R3</accession>
<dbReference type="EMBL" id="BMFR01000010">
    <property type="protein sequence ID" value="GGG78946.1"/>
    <property type="molecule type" value="Genomic_DNA"/>
</dbReference>
<sequence>METLSKLWVYNKDKVGKQRDVSTMKEHRQKYGLSGNCFDLAIWLLDEFNKDGIEAYPIGHDLNTVDAHVAVIALNDLGNRYLCDLGDQWIMPILMDEYSEDFSNGRHSGFFPAANIQVTPLGENVEILYYWPNGKVSKQVYDTTPIERGDFFKAAENSQNMIRPTPLIEYRLPYKNEIAHWEFDNWEINLSTTEGLYKVPTKEMIGDYVENISSVVGFDRELLYSLIEQYREWK</sequence>
<reference evidence="1" key="2">
    <citation type="submission" date="2020-09" db="EMBL/GenBank/DDBJ databases">
        <authorList>
            <person name="Sun Q."/>
            <person name="Zhou Y."/>
        </authorList>
    </citation>
    <scope>NUCLEOTIDE SEQUENCE</scope>
    <source>
        <strain evidence="1">CGMCC 1.12754</strain>
    </source>
</reference>
<evidence type="ECO:0000313" key="1">
    <source>
        <dbReference type="EMBL" id="GGG78946.1"/>
    </source>
</evidence>
<proteinExistence type="predicted"/>
<dbReference type="SUPFAM" id="SSF54001">
    <property type="entry name" value="Cysteine proteinases"/>
    <property type="match status" value="1"/>
</dbReference>
<evidence type="ECO:0000313" key="2">
    <source>
        <dbReference type="Proteomes" id="UP000622860"/>
    </source>
</evidence>
<protein>
    <submittedName>
        <fullName evidence="1">Uncharacterized protein</fullName>
    </submittedName>
</protein>
<dbReference type="AlphaFoldDB" id="A0A917M5R3"/>
<dbReference type="RefSeq" id="WP_229683173.1">
    <property type="nucleotide sequence ID" value="NZ_BMFR01000010.1"/>
</dbReference>
<name>A0A917M5R3_9BACI</name>
<dbReference type="Proteomes" id="UP000622860">
    <property type="component" value="Unassembled WGS sequence"/>
</dbReference>